<feature type="active site" evidence="1">
    <location>
        <position position="38"/>
    </location>
</feature>
<sequence>MTPGWIVILNGAPRSGKSSIAAAMQDLSDEPWVNLGVDAQNRTLPEKLLPGIGLRPGGERPDLEPVVRRLYSALYASVAAHSREGFNVVVDVGHHHCYLQDLDVWRICARHLKGLRVLLVGVCCPLEEIMQRRSSSQPGREALYLQIDENGAVPEPILRWQEAVHKPDIYDLEIDSSVLTPQEAAQMILAALPEYILPGALNRHASN</sequence>
<dbReference type="PIRSF" id="PIRSF007531">
    <property type="entry name" value="CPT"/>
    <property type="match status" value="1"/>
</dbReference>
<evidence type="ECO:0000256" key="1">
    <source>
        <dbReference type="PIRSR" id="PIRSR007531-1"/>
    </source>
</evidence>
<dbReference type="OrthoDB" id="9811101at2"/>
<dbReference type="EMBL" id="CP042265">
    <property type="protein sequence ID" value="QDY71488.1"/>
    <property type="molecule type" value="Genomic_DNA"/>
</dbReference>
<protein>
    <submittedName>
        <fullName evidence="3">Chloramphenicol phosphotransferase</fullName>
    </submittedName>
</protein>
<dbReference type="GO" id="GO:0005524">
    <property type="term" value="F:ATP binding"/>
    <property type="evidence" value="ECO:0007669"/>
    <property type="project" value="InterPro"/>
</dbReference>
<name>A0A5B8J450_9RHOB</name>
<dbReference type="Pfam" id="PF07931">
    <property type="entry name" value="CPT"/>
    <property type="match status" value="1"/>
</dbReference>
<keyword evidence="3" id="KW-0808">Transferase</keyword>
<proteinExistence type="predicted"/>
<keyword evidence="4" id="KW-1185">Reference proteome</keyword>
<keyword evidence="3" id="KW-0614">Plasmid</keyword>
<dbReference type="InterPro" id="IPR012853">
    <property type="entry name" value="CPT"/>
</dbReference>
<dbReference type="SUPFAM" id="SSF52540">
    <property type="entry name" value="P-loop containing nucleoside triphosphate hydrolases"/>
    <property type="match status" value="1"/>
</dbReference>
<dbReference type="InterPro" id="IPR027417">
    <property type="entry name" value="P-loop_NTPase"/>
</dbReference>
<evidence type="ECO:0000313" key="4">
    <source>
        <dbReference type="Proteomes" id="UP000318483"/>
    </source>
</evidence>
<dbReference type="AlphaFoldDB" id="A0A5B8J450"/>
<evidence type="ECO:0000256" key="2">
    <source>
        <dbReference type="PIRSR" id="PIRSR007531-2"/>
    </source>
</evidence>
<evidence type="ECO:0000313" key="3">
    <source>
        <dbReference type="EMBL" id="QDY71488.1"/>
    </source>
</evidence>
<accession>A0A5B8J450</accession>
<reference evidence="3 4" key="1">
    <citation type="submission" date="2019-07" db="EMBL/GenBank/DDBJ databases">
        <title>Litoreibacter alkalisoli sp. nov., isolated from saline-alkaline soil.</title>
        <authorList>
            <person name="Wang S."/>
            <person name="Xu L."/>
            <person name="Xing Y.-T."/>
            <person name="Sun J.-Q."/>
        </authorList>
    </citation>
    <scope>NUCLEOTIDE SEQUENCE [LARGE SCALE GENOMIC DNA]</scope>
    <source>
        <strain evidence="3 4">LN3S51</strain>
        <plasmid evidence="3 4">unnamed4</plasmid>
    </source>
</reference>
<dbReference type="Gene3D" id="3.40.50.300">
    <property type="entry name" value="P-loop containing nucleotide triphosphate hydrolases"/>
    <property type="match status" value="1"/>
</dbReference>
<dbReference type="KEGG" id="lit:FPZ52_17580"/>
<organism evidence="3 4">
    <name type="scientific">Qingshengfaniella alkalisoli</name>
    <dbReference type="NCBI Taxonomy" id="2599296"/>
    <lineage>
        <taxon>Bacteria</taxon>
        <taxon>Pseudomonadati</taxon>
        <taxon>Pseudomonadota</taxon>
        <taxon>Alphaproteobacteria</taxon>
        <taxon>Rhodobacterales</taxon>
        <taxon>Paracoccaceae</taxon>
        <taxon>Qingshengfaniella</taxon>
    </lineage>
</organism>
<dbReference type="GO" id="GO:0016740">
    <property type="term" value="F:transferase activity"/>
    <property type="evidence" value="ECO:0007669"/>
    <property type="project" value="UniProtKB-KW"/>
</dbReference>
<dbReference type="Proteomes" id="UP000318483">
    <property type="component" value="Plasmid unnamed4"/>
</dbReference>
<gene>
    <name evidence="3" type="ORF">FPZ52_17580</name>
</gene>
<feature type="binding site" evidence="2">
    <location>
        <begin position="11"/>
        <end position="18"/>
    </location>
    <ligand>
        <name>ATP</name>
        <dbReference type="ChEBI" id="CHEBI:30616"/>
    </ligand>
</feature>
<geneLocation type="plasmid" evidence="3 4">
    <name>unnamed4</name>
</geneLocation>